<accession>K9TYX3</accession>
<proteinExistence type="predicted"/>
<reference evidence="1 2" key="1">
    <citation type="submission" date="2012-06" db="EMBL/GenBank/DDBJ databases">
        <title>Finished chromosome of genome of Chroococcidiopsis thermalis PCC 7203.</title>
        <authorList>
            <consortium name="US DOE Joint Genome Institute"/>
            <person name="Gugger M."/>
            <person name="Coursin T."/>
            <person name="Rippka R."/>
            <person name="Tandeau De Marsac N."/>
            <person name="Huntemann M."/>
            <person name="Wei C.-L."/>
            <person name="Han J."/>
            <person name="Detter J.C."/>
            <person name="Han C."/>
            <person name="Tapia R."/>
            <person name="Davenport K."/>
            <person name="Daligault H."/>
            <person name="Erkkila T."/>
            <person name="Gu W."/>
            <person name="Munk A.C.C."/>
            <person name="Teshima H."/>
            <person name="Xu Y."/>
            <person name="Chain P."/>
            <person name="Chen A."/>
            <person name="Krypides N."/>
            <person name="Mavromatis K."/>
            <person name="Markowitz V."/>
            <person name="Szeto E."/>
            <person name="Ivanova N."/>
            <person name="Mikhailova N."/>
            <person name="Ovchinnikova G."/>
            <person name="Pagani I."/>
            <person name="Pati A."/>
            <person name="Goodwin L."/>
            <person name="Peters L."/>
            <person name="Pitluck S."/>
            <person name="Woyke T."/>
            <person name="Kerfeld C."/>
        </authorList>
    </citation>
    <scope>NUCLEOTIDE SEQUENCE [LARGE SCALE GENOMIC DNA]</scope>
    <source>
        <strain evidence="1 2">PCC 7203</strain>
    </source>
</reference>
<dbReference type="HOGENOM" id="CLU_3059921_0_0_3"/>
<sequence length="53" mass="6070">MQIGFSAQNIDELFAEWSQRTEASLQVNSSETILELPPQMGKGWIRQMRLSSE</sequence>
<dbReference type="RefSeq" id="WP_015154590.1">
    <property type="nucleotide sequence ID" value="NC_019695.1"/>
</dbReference>
<dbReference type="InParanoid" id="K9TYX3"/>
<protein>
    <submittedName>
        <fullName evidence="1">AraC family transcription regulator</fullName>
    </submittedName>
</protein>
<keyword evidence="2" id="KW-1185">Reference proteome</keyword>
<evidence type="ECO:0000313" key="2">
    <source>
        <dbReference type="Proteomes" id="UP000010384"/>
    </source>
</evidence>
<gene>
    <name evidence="1" type="ORF">Chro_2565</name>
</gene>
<dbReference type="AlphaFoldDB" id="K9TYX3"/>
<organism evidence="1 2">
    <name type="scientific">Chroococcidiopsis thermalis (strain PCC 7203)</name>
    <dbReference type="NCBI Taxonomy" id="251229"/>
    <lineage>
        <taxon>Bacteria</taxon>
        <taxon>Bacillati</taxon>
        <taxon>Cyanobacteriota</taxon>
        <taxon>Cyanophyceae</taxon>
        <taxon>Chroococcidiopsidales</taxon>
        <taxon>Chroococcidiopsidaceae</taxon>
        <taxon>Chroococcidiopsis</taxon>
    </lineage>
</organism>
<name>K9TYX3_CHRTP</name>
<dbReference type="EMBL" id="CP003597">
    <property type="protein sequence ID" value="AFY88042.1"/>
    <property type="molecule type" value="Genomic_DNA"/>
</dbReference>
<dbReference type="Proteomes" id="UP000010384">
    <property type="component" value="Chromosome"/>
</dbReference>
<evidence type="ECO:0000313" key="1">
    <source>
        <dbReference type="EMBL" id="AFY88042.1"/>
    </source>
</evidence>
<dbReference type="KEGG" id="cthe:Chro_2565"/>